<dbReference type="SUPFAM" id="SSF52172">
    <property type="entry name" value="CheY-like"/>
    <property type="match status" value="1"/>
</dbReference>
<dbReference type="InterPro" id="IPR011006">
    <property type="entry name" value="CheY-like_superfamily"/>
</dbReference>
<feature type="domain" description="Response regulatory" evidence="3">
    <location>
        <begin position="1"/>
        <end position="115"/>
    </location>
</feature>
<evidence type="ECO:0000259" key="3">
    <source>
        <dbReference type="PROSITE" id="PS50110"/>
    </source>
</evidence>
<dbReference type="RefSeq" id="WP_051630637.1">
    <property type="nucleotide sequence ID" value="NZ_BMLF01000002.1"/>
</dbReference>
<evidence type="ECO:0000313" key="5">
    <source>
        <dbReference type="Proteomes" id="UP000649829"/>
    </source>
</evidence>
<evidence type="ECO:0000256" key="2">
    <source>
        <dbReference type="PROSITE-ProRule" id="PRU00169"/>
    </source>
</evidence>
<evidence type="ECO:0000256" key="1">
    <source>
        <dbReference type="ARBA" id="ARBA00022553"/>
    </source>
</evidence>
<dbReference type="PANTHER" id="PTHR44591:SF24">
    <property type="entry name" value="PROTEIN-GLUTAMATE METHYLESTERASE_PROTEIN-GLUTAMINE GLUTAMINASE 1"/>
    <property type="match status" value="1"/>
</dbReference>
<dbReference type="PANTHER" id="PTHR44591">
    <property type="entry name" value="STRESS RESPONSE REGULATOR PROTEIN 1"/>
    <property type="match status" value="1"/>
</dbReference>
<gene>
    <name evidence="4" type="ORF">GCM10011534_28500</name>
</gene>
<dbReference type="EMBL" id="BMLF01000002">
    <property type="protein sequence ID" value="GGM05007.1"/>
    <property type="molecule type" value="Genomic_DNA"/>
</dbReference>
<evidence type="ECO:0000313" key="4">
    <source>
        <dbReference type="EMBL" id="GGM05007.1"/>
    </source>
</evidence>
<organism evidence="4 5">
    <name type="scientific">Pseudooceanicola nanhaiensis</name>
    <dbReference type="NCBI Taxonomy" id="375761"/>
    <lineage>
        <taxon>Bacteria</taxon>
        <taxon>Pseudomonadati</taxon>
        <taxon>Pseudomonadota</taxon>
        <taxon>Alphaproteobacteria</taxon>
        <taxon>Rhodobacterales</taxon>
        <taxon>Paracoccaceae</taxon>
        <taxon>Pseudooceanicola</taxon>
    </lineage>
</organism>
<name>A0A917SZK3_9RHOB</name>
<dbReference type="SMART" id="SM00448">
    <property type="entry name" value="REC"/>
    <property type="match status" value="1"/>
</dbReference>
<dbReference type="Pfam" id="PF00072">
    <property type="entry name" value="Response_reg"/>
    <property type="match status" value="1"/>
</dbReference>
<dbReference type="Gene3D" id="3.40.50.2300">
    <property type="match status" value="1"/>
</dbReference>
<feature type="modified residue" description="4-aspartylphosphate" evidence="2">
    <location>
        <position position="50"/>
    </location>
</feature>
<keyword evidence="5" id="KW-1185">Reference proteome</keyword>
<protein>
    <recommendedName>
        <fullName evidence="3">Response regulatory domain-containing protein</fullName>
    </recommendedName>
</protein>
<dbReference type="Proteomes" id="UP000649829">
    <property type="component" value="Unassembled WGS sequence"/>
</dbReference>
<dbReference type="GO" id="GO:0000160">
    <property type="term" value="P:phosphorelay signal transduction system"/>
    <property type="evidence" value="ECO:0007669"/>
    <property type="project" value="InterPro"/>
</dbReference>
<dbReference type="PROSITE" id="PS50110">
    <property type="entry name" value="RESPONSE_REGULATORY"/>
    <property type="match status" value="1"/>
</dbReference>
<sequence>MLIVEDNVFIALDLEAQIMDMGHAVVGLAATAKAAIETSRRTRPDVAIVDLQLADGSRGQDVALVLREEMQIPSIIVSGSLHQVTEADMAAIRPLAMLSKPLFPEELRQVFAGACASRSAV</sequence>
<proteinExistence type="predicted"/>
<reference evidence="4" key="2">
    <citation type="submission" date="2020-09" db="EMBL/GenBank/DDBJ databases">
        <authorList>
            <person name="Sun Q."/>
            <person name="Zhou Y."/>
        </authorList>
    </citation>
    <scope>NUCLEOTIDE SEQUENCE</scope>
    <source>
        <strain evidence="4">CGMCC 1.6293</strain>
    </source>
</reference>
<accession>A0A917SZK3</accession>
<dbReference type="InterPro" id="IPR050595">
    <property type="entry name" value="Bact_response_regulator"/>
</dbReference>
<dbReference type="InterPro" id="IPR001789">
    <property type="entry name" value="Sig_transdc_resp-reg_receiver"/>
</dbReference>
<keyword evidence="1 2" id="KW-0597">Phosphoprotein</keyword>
<reference evidence="4" key="1">
    <citation type="journal article" date="2014" name="Int. J. Syst. Evol. Microbiol.">
        <title>Complete genome sequence of Corynebacterium casei LMG S-19264T (=DSM 44701T), isolated from a smear-ripened cheese.</title>
        <authorList>
            <consortium name="US DOE Joint Genome Institute (JGI-PGF)"/>
            <person name="Walter F."/>
            <person name="Albersmeier A."/>
            <person name="Kalinowski J."/>
            <person name="Ruckert C."/>
        </authorList>
    </citation>
    <scope>NUCLEOTIDE SEQUENCE</scope>
    <source>
        <strain evidence="4">CGMCC 1.6293</strain>
    </source>
</reference>
<comment type="caution">
    <text evidence="4">The sequence shown here is derived from an EMBL/GenBank/DDBJ whole genome shotgun (WGS) entry which is preliminary data.</text>
</comment>
<dbReference type="AlphaFoldDB" id="A0A917SZK3"/>